<protein>
    <submittedName>
        <fullName evidence="2">Uncharacterized protein</fullName>
    </submittedName>
</protein>
<dbReference type="Proteomes" id="UP001374579">
    <property type="component" value="Unassembled WGS sequence"/>
</dbReference>
<feature type="region of interest" description="Disordered" evidence="1">
    <location>
        <begin position="1"/>
        <end position="22"/>
    </location>
</feature>
<name>A0AAN9B757_9CAEN</name>
<reference evidence="2 3" key="1">
    <citation type="submission" date="2024-02" db="EMBL/GenBank/DDBJ databases">
        <title>Chromosome-scale genome assembly of the rough periwinkle Littorina saxatilis.</title>
        <authorList>
            <person name="De Jode A."/>
            <person name="Faria R."/>
            <person name="Formenti G."/>
            <person name="Sims Y."/>
            <person name="Smith T.P."/>
            <person name="Tracey A."/>
            <person name="Wood J.M.D."/>
            <person name="Zagrodzka Z.B."/>
            <person name="Johannesson K."/>
            <person name="Butlin R.K."/>
            <person name="Leder E.H."/>
        </authorList>
    </citation>
    <scope>NUCLEOTIDE SEQUENCE [LARGE SCALE GENOMIC DNA]</scope>
    <source>
        <strain evidence="2">Snail1</strain>
        <tissue evidence="2">Muscle</tissue>
    </source>
</reference>
<evidence type="ECO:0000313" key="2">
    <source>
        <dbReference type="EMBL" id="KAK7099973.1"/>
    </source>
</evidence>
<comment type="caution">
    <text evidence="2">The sequence shown here is derived from an EMBL/GenBank/DDBJ whole genome shotgun (WGS) entry which is preliminary data.</text>
</comment>
<evidence type="ECO:0000313" key="3">
    <source>
        <dbReference type="Proteomes" id="UP001374579"/>
    </source>
</evidence>
<accession>A0AAN9B757</accession>
<sequence length="104" mass="11895">MPRQEQPSSSSSSDRRADRPAISKAIKRSVKDLYADLALEGKQWETRQGERYDSPTNMQVTGNIRERSKAWYPDASKAELDAAIKQYFRSVRDGVCRKVKGKLF</sequence>
<evidence type="ECO:0000256" key="1">
    <source>
        <dbReference type="SAM" id="MobiDB-lite"/>
    </source>
</evidence>
<dbReference type="AlphaFoldDB" id="A0AAN9B757"/>
<dbReference type="EMBL" id="JBAMIC010000011">
    <property type="protein sequence ID" value="KAK7099973.1"/>
    <property type="molecule type" value="Genomic_DNA"/>
</dbReference>
<organism evidence="2 3">
    <name type="scientific">Littorina saxatilis</name>
    <dbReference type="NCBI Taxonomy" id="31220"/>
    <lineage>
        <taxon>Eukaryota</taxon>
        <taxon>Metazoa</taxon>
        <taxon>Spiralia</taxon>
        <taxon>Lophotrochozoa</taxon>
        <taxon>Mollusca</taxon>
        <taxon>Gastropoda</taxon>
        <taxon>Caenogastropoda</taxon>
        <taxon>Littorinimorpha</taxon>
        <taxon>Littorinoidea</taxon>
        <taxon>Littorinidae</taxon>
        <taxon>Littorina</taxon>
    </lineage>
</organism>
<keyword evidence="3" id="KW-1185">Reference proteome</keyword>
<gene>
    <name evidence="2" type="ORF">V1264_022991</name>
</gene>
<proteinExistence type="predicted"/>